<evidence type="ECO:0000256" key="2">
    <source>
        <dbReference type="SAM" id="Phobius"/>
    </source>
</evidence>
<accession>A0A7J6RUM9</accession>
<evidence type="ECO:0000313" key="3">
    <source>
        <dbReference type="EMBL" id="KAF4724026.1"/>
    </source>
</evidence>
<gene>
    <name evidence="3" type="ORF">FOZ63_027787</name>
</gene>
<reference evidence="3 4" key="1">
    <citation type="submission" date="2020-04" db="EMBL/GenBank/DDBJ databases">
        <title>Perkinsus olseni comparative genomics.</title>
        <authorList>
            <person name="Bogema D.R."/>
        </authorList>
    </citation>
    <scope>NUCLEOTIDE SEQUENCE [LARGE SCALE GENOMIC DNA]</scope>
    <source>
        <strain evidence="3 4">ATCC PRA-207</strain>
    </source>
</reference>
<dbReference type="Proteomes" id="UP000553632">
    <property type="component" value="Unassembled WGS sequence"/>
</dbReference>
<protein>
    <submittedName>
        <fullName evidence="3">Uncharacterized protein</fullName>
    </submittedName>
</protein>
<feature type="region of interest" description="Disordered" evidence="1">
    <location>
        <begin position="493"/>
        <end position="522"/>
    </location>
</feature>
<comment type="caution">
    <text evidence="3">The sequence shown here is derived from an EMBL/GenBank/DDBJ whole genome shotgun (WGS) entry which is preliminary data.</text>
</comment>
<keyword evidence="4" id="KW-1185">Reference proteome</keyword>
<organism evidence="3 4">
    <name type="scientific">Perkinsus olseni</name>
    <name type="common">Perkinsus atlanticus</name>
    <dbReference type="NCBI Taxonomy" id="32597"/>
    <lineage>
        <taxon>Eukaryota</taxon>
        <taxon>Sar</taxon>
        <taxon>Alveolata</taxon>
        <taxon>Perkinsozoa</taxon>
        <taxon>Perkinsea</taxon>
        <taxon>Perkinsida</taxon>
        <taxon>Perkinsidae</taxon>
        <taxon>Perkinsus</taxon>
    </lineage>
</organism>
<sequence length="565" mass="63011">MSLLPDDILRPEFLVAVAAVVVAGSWWIYQLDHKKCPPGMTSNEGAIIEGILYVVYQTRSKRSFIITVPAVDNDSRAFQEARRDFTRAVKSGNVLVVVNGKRVPSLPEIPSDLTEERWHEVATSLLNHPALLGLNWTRYVVVADGSTVRVALYAYLPVGQIKGDRPDNKRSSWAVRLMSKELNLSKEGDKGYKREEEIDFIVNMKEKVISATGFLISRPDSSFVTEHTMFGVKEFDQDPLVRERKDLLDYNSKLLQLSAEIDHITTDQQKVNTRYLNVARYAREAADPASSTAVESTAGRKDISPAFALFSQQMSHFNHSGENSITAIGDARSKIDRLDGRVKTLRTDLTDRDRAHGLVKHYEVKTEELQKKYQQKMENGSKSDSAKEKLDRNLVKFREAQENCDRLDRSVSRDITDVLGRRQKDVGDIVQALSQYYASMVTQNQECVEPLTQSIPALVEKISTLQLAVATPSPVVQGTAVLARVQTPEVIRQQGSDVELPTDERSTEPLLPCNDNGGAERANKVRTAPEKIEGEAGACVTNVQEHVRKSKGAIGKSANSYSQLQ</sequence>
<dbReference type="AlphaFoldDB" id="A0A7J6RUM9"/>
<name>A0A7J6RUM9_PEROL</name>
<keyword evidence="2" id="KW-1133">Transmembrane helix</keyword>
<evidence type="ECO:0000256" key="1">
    <source>
        <dbReference type="SAM" id="MobiDB-lite"/>
    </source>
</evidence>
<keyword evidence="2" id="KW-0812">Transmembrane</keyword>
<feature type="transmembrane region" description="Helical" evidence="2">
    <location>
        <begin position="12"/>
        <end position="29"/>
    </location>
</feature>
<dbReference type="Gene3D" id="1.20.1270.60">
    <property type="entry name" value="Arfaptin homology (AH) domain/BAR domain"/>
    <property type="match status" value="1"/>
</dbReference>
<evidence type="ECO:0000313" key="4">
    <source>
        <dbReference type="Proteomes" id="UP000553632"/>
    </source>
</evidence>
<dbReference type="InterPro" id="IPR027267">
    <property type="entry name" value="AH/BAR_dom_sf"/>
</dbReference>
<dbReference type="EMBL" id="JABANO010023133">
    <property type="protein sequence ID" value="KAF4724026.1"/>
    <property type="molecule type" value="Genomic_DNA"/>
</dbReference>
<keyword evidence="2" id="KW-0472">Membrane</keyword>
<proteinExistence type="predicted"/>